<dbReference type="AlphaFoldDB" id="A0AAV7Q8U2"/>
<comment type="caution">
    <text evidence="2">The sequence shown here is derived from an EMBL/GenBank/DDBJ whole genome shotgun (WGS) entry which is preliminary data.</text>
</comment>
<feature type="region of interest" description="Disordered" evidence="1">
    <location>
        <begin position="1"/>
        <end position="43"/>
    </location>
</feature>
<organism evidence="2 3">
    <name type="scientific">Pleurodeles waltl</name>
    <name type="common">Iberian ribbed newt</name>
    <dbReference type="NCBI Taxonomy" id="8319"/>
    <lineage>
        <taxon>Eukaryota</taxon>
        <taxon>Metazoa</taxon>
        <taxon>Chordata</taxon>
        <taxon>Craniata</taxon>
        <taxon>Vertebrata</taxon>
        <taxon>Euteleostomi</taxon>
        <taxon>Amphibia</taxon>
        <taxon>Batrachia</taxon>
        <taxon>Caudata</taxon>
        <taxon>Salamandroidea</taxon>
        <taxon>Salamandridae</taxon>
        <taxon>Pleurodelinae</taxon>
        <taxon>Pleurodeles</taxon>
    </lineage>
</organism>
<sequence>MSAHLSAAPPVQLNSVFQPPGPGSRPRSSRAAAGKEGSEVSLPRKAAQNLEQQCLSGPIRSFAPVTAPLTGEGLRLSVVAPGWVQNTPRSADRTRSGFPTRASRYAQRHTGGPPVPQRAPELFQVLRGQVRLPSQVRRATANLHAWNAGLPRPRPSRPRRQSGPDPRPTETLGR</sequence>
<feature type="compositionally biased region" description="Low complexity" evidence="1">
    <location>
        <begin position="24"/>
        <end position="34"/>
    </location>
</feature>
<evidence type="ECO:0000313" key="2">
    <source>
        <dbReference type="EMBL" id="KAJ1134668.1"/>
    </source>
</evidence>
<reference evidence="2" key="1">
    <citation type="journal article" date="2022" name="bioRxiv">
        <title>Sequencing and chromosome-scale assembly of the giantPleurodeles waltlgenome.</title>
        <authorList>
            <person name="Brown T."/>
            <person name="Elewa A."/>
            <person name="Iarovenko S."/>
            <person name="Subramanian E."/>
            <person name="Araus A.J."/>
            <person name="Petzold A."/>
            <person name="Susuki M."/>
            <person name="Suzuki K.-i.T."/>
            <person name="Hayashi T."/>
            <person name="Toyoda A."/>
            <person name="Oliveira C."/>
            <person name="Osipova E."/>
            <person name="Leigh N.D."/>
            <person name="Simon A."/>
            <person name="Yun M.H."/>
        </authorList>
    </citation>
    <scope>NUCLEOTIDE SEQUENCE</scope>
    <source>
        <strain evidence="2">20211129_DDA</strain>
        <tissue evidence="2">Liver</tissue>
    </source>
</reference>
<keyword evidence="3" id="KW-1185">Reference proteome</keyword>
<accession>A0AAV7Q8U2</accession>
<gene>
    <name evidence="2" type="ORF">NDU88_001119</name>
</gene>
<name>A0AAV7Q8U2_PLEWA</name>
<protein>
    <submittedName>
        <fullName evidence="2">Uncharacterized protein</fullName>
    </submittedName>
</protein>
<feature type="region of interest" description="Disordered" evidence="1">
    <location>
        <begin position="86"/>
        <end position="117"/>
    </location>
</feature>
<feature type="region of interest" description="Disordered" evidence="1">
    <location>
        <begin position="142"/>
        <end position="174"/>
    </location>
</feature>
<evidence type="ECO:0000313" key="3">
    <source>
        <dbReference type="Proteomes" id="UP001066276"/>
    </source>
</evidence>
<evidence type="ECO:0000256" key="1">
    <source>
        <dbReference type="SAM" id="MobiDB-lite"/>
    </source>
</evidence>
<proteinExistence type="predicted"/>
<dbReference type="EMBL" id="JANPWB010000010">
    <property type="protein sequence ID" value="KAJ1134668.1"/>
    <property type="molecule type" value="Genomic_DNA"/>
</dbReference>
<dbReference type="Proteomes" id="UP001066276">
    <property type="component" value="Chromosome 6"/>
</dbReference>